<feature type="transmembrane region" description="Helical" evidence="1">
    <location>
        <begin position="22"/>
        <end position="44"/>
    </location>
</feature>
<gene>
    <name evidence="2" type="ORF">ACFFTO_32875</name>
</gene>
<sequence length="46" mass="4757">MAEAGITEMTGRAGVVAALRRVLLAFGVGGALACLAWMALWLAMHV</sequence>
<reference evidence="2 3" key="1">
    <citation type="submission" date="2024-09" db="EMBL/GenBank/DDBJ databases">
        <authorList>
            <person name="Sun Q."/>
            <person name="Mori K."/>
        </authorList>
    </citation>
    <scope>NUCLEOTIDE SEQUENCE [LARGE SCALE GENOMIC DNA]</scope>
    <source>
        <strain evidence="2 3">JCM 13852</strain>
    </source>
</reference>
<keyword evidence="1" id="KW-0812">Transmembrane</keyword>
<accession>A0ABV5UC70</accession>
<dbReference type="Proteomes" id="UP001589535">
    <property type="component" value="Unassembled WGS sequence"/>
</dbReference>
<keyword evidence="3" id="KW-1185">Reference proteome</keyword>
<evidence type="ECO:0000313" key="3">
    <source>
        <dbReference type="Proteomes" id="UP001589535"/>
    </source>
</evidence>
<evidence type="ECO:0000256" key="1">
    <source>
        <dbReference type="SAM" id="Phobius"/>
    </source>
</evidence>
<evidence type="ECO:0000313" key="2">
    <source>
        <dbReference type="EMBL" id="MFB9688994.1"/>
    </source>
</evidence>
<proteinExistence type="predicted"/>
<organism evidence="2 3">
    <name type="scientific">Amycolatopsis plumensis</name>
    <dbReference type="NCBI Taxonomy" id="236508"/>
    <lineage>
        <taxon>Bacteria</taxon>
        <taxon>Bacillati</taxon>
        <taxon>Actinomycetota</taxon>
        <taxon>Actinomycetes</taxon>
        <taxon>Pseudonocardiales</taxon>
        <taxon>Pseudonocardiaceae</taxon>
        <taxon>Amycolatopsis</taxon>
    </lineage>
</organism>
<protein>
    <submittedName>
        <fullName evidence="2">Uncharacterized protein</fullName>
    </submittedName>
</protein>
<keyword evidence="1" id="KW-0472">Membrane</keyword>
<dbReference type="RefSeq" id="WP_191306731.1">
    <property type="nucleotide sequence ID" value="NZ_JBHMBK010000031.1"/>
</dbReference>
<keyword evidence="1" id="KW-1133">Transmembrane helix</keyword>
<dbReference type="EMBL" id="JBHMBK010000031">
    <property type="protein sequence ID" value="MFB9688994.1"/>
    <property type="molecule type" value="Genomic_DNA"/>
</dbReference>
<comment type="caution">
    <text evidence="2">The sequence shown here is derived from an EMBL/GenBank/DDBJ whole genome shotgun (WGS) entry which is preliminary data.</text>
</comment>
<name>A0ABV5UC70_9PSEU</name>